<evidence type="ECO:0000313" key="1">
    <source>
        <dbReference type="EMBL" id="GME72294.1"/>
    </source>
</evidence>
<evidence type="ECO:0000313" key="2">
    <source>
        <dbReference type="Proteomes" id="UP001165064"/>
    </source>
</evidence>
<accession>A0ACB5STD9</accession>
<name>A0ACB5STD9_AMBMO</name>
<proteinExistence type="predicted"/>
<dbReference type="EMBL" id="BSXS01000390">
    <property type="protein sequence ID" value="GME72294.1"/>
    <property type="molecule type" value="Genomic_DNA"/>
</dbReference>
<gene>
    <name evidence="1" type="ORF">Amon02_000092800</name>
</gene>
<comment type="caution">
    <text evidence="1">The sequence shown here is derived from an EMBL/GenBank/DDBJ whole genome shotgun (WGS) entry which is preliminary data.</text>
</comment>
<keyword evidence="2" id="KW-1185">Reference proteome</keyword>
<reference evidence="1" key="1">
    <citation type="submission" date="2023-04" db="EMBL/GenBank/DDBJ databases">
        <title>Ambrosiozyma monospora NBRC 10751.</title>
        <authorList>
            <person name="Ichikawa N."/>
            <person name="Sato H."/>
            <person name="Tonouchi N."/>
        </authorList>
    </citation>
    <scope>NUCLEOTIDE SEQUENCE</scope>
    <source>
        <strain evidence="1">NBRC 10751</strain>
    </source>
</reference>
<dbReference type="Proteomes" id="UP001165064">
    <property type="component" value="Unassembled WGS sequence"/>
</dbReference>
<organism evidence="1 2">
    <name type="scientific">Ambrosiozyma monospora</name>
    <name type="common">Yeast</name>
    <name type="synonym">Endomycopsis monosporus</name>
    <dbReference type="NCBI Taxonomy" id="43982"/>
    <lineage>
        <taxon>Eukaryota</taxon>
        <taxon>Fungi</taxon>
        <taxon>Dikarya</taxon>
        <taxon>Ascomycota</taxon>
        <taxon>Saccharomycotina</taxon>
        <taxon>Pichiomycetes</taxon>
        <taxon>Pichiales</taxon>
        <taxon>Pichiaceae</taxon>
        <taxon>Ambrosiozyma</taxon>
    </lineage>
</organism>
<sequence length="211" mass="23477">MSYGIPILSSILNKRRKIRGAAFKLRKFGYIVNVLSCICIIVTMIVLCMPPSRYININTMNYAIVVFLTFTILIAIGYYTWGKNHFKGPELDHQNSTENGFVALPVTPTTDTSGQTTSEMVLQDLDPTSPDEPTLPKNAPNTGINTATSDDSNLDGDTDFQFDDDAVFVRDSDLPDDETTLFDATSRRERSASVDFTEVERTIVSKKKSVE</sequence>
<protein>
    <submittedName>
        <fullName evidence="1">Unnamed protein product</fullName>
    </submittedName>
</protein>